<name>A0A813Q640_9BILA</name>
<keyword evidence="1" id="KW-0732">Signal</keyword>
<gene>
    <name evidence="4" type="ORF">JBS370_LOCUS11688</name>
    <name evidence="3" type="ORF">ZHD862_LOCUS408</name>
</gene>
<dbReference type="PROSITE" id="PS50948">
    <property type="entry name" value="PAN"/>
    <property type="match status" value="1"/>
</dbReference>
<evidence type="ECO:0000256" key="1">
    <source>
        <dbReference type="SAM" id="SignalP"/>
    </source>
</evidence>
<evidence type="ECO:0000259" key="2">
    <source>
        <dbReference type="PROSITE" id="PS50948"/>
    </source>
</evidence>
<evidence type="ECO:0000313" key="4">
    <source>
        <dbReference type="EMBL" id="CAF3735699.1"/>
    </source>
</evidence>
<dbReference type="InterPro" id="IPR003609">
    <property type="entry name" value="Pan_app"/>
</dbReference>
<dbReference type="EMBL" id="CAJOBD010000912">
    <property type="protein sequence ID" value="CAF3735699.1"/>
    <property type="molecule type" value="Genomic_DNA"/>
</dbReference>
<dbReference type="EMBL" id="CAJNOT010000006">
    <property type="protein sequence ID" value="CAF0762460.1"/>
    <property type="molecule type" value="Genomic_DNA"/>
</dbReference>
<feature type="signal peptide" evidence="1">
    <location>
        <begin position="1"/>
        <end position="17"/>
    </location>
</feature>
<reference evidence="3" key="1">
    <citation type="submission" date="2021-02" db="EMBL/GenBank/DDBJ databases">
        <authorList>
            <person name="Nowell W R."/>
        </authorList>
    </citation>
    <scope>NUCLEOTIDE SEQUENCE</scope>
</reference>
<evidence type="ECO:0000313" key="5">
    <source>
        <dbReference type="Proteomes" id="UP000663864"/>
    </source>
</evidence>
<feature type="chain" id="PRO_5035597351" description="Apple domain-containing protein" evidence="1">
    <location>
        <begin position="18"/>
        <end position="97"/>
    </location>
</feature>
<protein>
    <recommendedName>
        <fullName evidence="2">Apple domain-containing protein</fullName>
    </recommendedName>
</protein>
<evidence type="ECO:0000313" key="3">
    <source>
        <dbReference type="EMBL" id="CAF0762460.1"/>
    </source>
</evidence>
<organism evidence="3 5">
    <name type="scientific">Rotaria sordida</name>
    <dbReference type="NCBI Taxonomy" id="392033"/>
    <lineage>
        <taxon>Eukaryota</taxon>
        <taxon>Metazoa</taxon>
        <taxon>Spiralia</taxon>
        <taxon>Gnathifera</taxon>
        <taxon>Rotifera</taxon>
        <taxon>Eurotatoria</taxon>
        <taxon>Bdelloidea</taxon>
        <taxon>Philodinida</taxon>
        <taxon>Philodinidae</taxon>
        <taxon>Rotaria</taxon>
    </lineage>
</organism>
<sequence>MWRTCLFLFCIVLSAFCGNYTYYDGFAHKATNQIIANQTIGTCVCQCLLTNGCAALTFYNQTATCSLVSDTIITEDDVSLNNTAKLLLISANLSYTP</sequence>
<proteinExistence type="predicted"/>
<comment type="caution">
    <text evidence="3">The sequence shown here is derived from an EMBL/GenBank/DDBJ whole genome shotgun (WGS) entry which is preliminary data.</text>
</comment>
<dbReference type="AlphaFoldDB" id="A0A813Q640"/>
<dbReference type="Proteomes" id="UP000663836">
    <property type="component" value="Unassembled WGS sequence"/>
</dbReference>
<accession>A0A813Q640</accession>
<feature type="domain" description="Apple" evidence="2">
    <location>
        <begin position="17"/>
        <end position="91"/>
    </location>
</feature>
<dbReference type="Proteomes" id="UP000663864">
    <property type="component" value="Unassembled WGS sequence"/>
</dbReference>
<dbReference type="Pfam" id="PF00024">
    <property type="entry name" value="PAN_1"/>
    <property type="match status" value="1"/>
</dbReference>